<dbReference type="RefSeq" id="WP_112881504.1">
    <property type="nucleotide sequence ID" value="NZ_QLUW01000001.1"/>
</dbReference>
<dbReference type="InterPro" id="IPR046953">
    <property type="entry name" value="Spore_GerAC-like_C"/>
</dbReference>
<evidence type="ECO:0000256" key="5">
    <source>
        <dbReference type="ARBA" id="ARBA00023136"/>
    </source>
</evidence>
<evidence type="ECO:0000256" key="7">
    <source>
        <dbReference type="ARBA" id="ARBA00023288"/>
    </source>
</evidence>
<evidence type="ECO:0000313" key="12">
    <source>
        <dbReference type="Proteomes" id="UP000249260"/>
    </source>
</evidence>
<dbReference type="EMBL" id="QLUW01000001">
    <property type="protein sequence ID" value="RAP78381.1"/>
    <property type="molecule type" value="Genomic_DNA"/>
</dbReference>
<dbReference type="AlphaFoldDB" id="A0A328UAN7"/>
<evidence type="ECO:0000256" key="3">
    <source>
        <dbReference type="ARBA" id="ARBA00022544"/>
    </source>
</evidence>
<evidence type="ECO:0000256" key="2">
    <source>
        <dbReference type="ARBA" id="ARBA00007886"/>
    </source>
</evidence>
<dbReference type="GO" id="GO:0009847">
    <property type="term" value="P:spore germination"/>
    <property type="evidence" value="ECO:0007669"/>
    <property type="project" value="InterPro"/>
</dbReference>
<name>A0A328UAN7_9BACL</name>
<gene>
    <name evidence="11" type="ORF">DL346_08140</name>
</gene>
<sequence length="377" mass="42720">MRKKQFCCMTVAVCLLSLLLSGCKDRLDLENITLVLMVGIDLDEDNNLVLYSSSPVFSKEAKSKNETSKVTATTIREARGELEARVSALISIGKLQNVLIGKRVLRHKGWVQLLDVLYRDSKAKTNARLIAVDGPVEPVMYFAPDDKRRLSLHIAKLVDTAHERNLVEKSTLFEFHRLLFDKSITPYMTELRLSNSEIVLPGTALLDNEGIYRTSINLEENELLQIIQDEKLADLSLTLVLPDVKHEKSVFETRAISFYVTDVKRKVSVGYAGGKFIFDIDLDLPIHLTERLFAYNVDKNATRLEAMIDKQLEQQMGKLIAKLQKAKVDPTGLGLFARAYQYAAYKKVSDGWEKDAFAKADVRIRVDTEIKDYGEMR</sequence>
<dbReference type="OrthoDB" id="2694406at2"/>
<keyword evidence="6" id="KW-0564">Palmitate</keyword>
<dbReference type="Pfam" id="PF05504">
    <property type="entry name" value="Spore_GerAC"/>
    <property type="match status" value="1"/>
</dbReference>
<evidence type="ECO:0000256" key="4">
    <source>
        <dbReference type="ARBA" id="ARBA00022729"/>
    </source>
</evidence>
<keyword evidence="3" id="KW-0309">Germination</keyword>
<accession>A0A328UAN7</accession>
<feature type="domain" description="Spore germination protein N-terminal" evidence="10">
    <location>
        <begin position="25"/>
        <end position="192"/>
    </location>
</feature>
<dbReference type="Gene3D" id="3.30.300.210">
    <property type="entry name" value="Nutrient germinant receptor protein C, domain 3"/>
    <property type="match status" value="1"/>
</dbReference>
<reference evidence="11 12" key="1">
    <citation type="submission" date="2018-06" db="EMBL/GenBank/DDBJ databases">
        <title>Paenibacillus montanisoli sp. nov., isolated from mountain area soil.</title>
        <authorList>
            <person name="Wu M."/>
        </authorList>
    </citation>
    <scope>NUCLEOTIDE SEQUENCE [LARGE SCALE GENOMIC DNA]</scope>
    <source>
        <strain evidence="11 12">RA17</strain>
    </source>
</reference>
<evidence type="ECO:0000256" key="6">
    <source>
        <dbReference type="ARBA" id="ARBA00023139"/>
    </source>
</evidence>
<keyword evidence="7" id="KW-0449">Lipoprotein</keyword>
<evidence type="ECO:0000259" key="9">
    <source>
        <dbReference type="Pfam" id="PF05504"/>
    </source>
</evidence>
<dbReference type="PANTHER" id="PTHR35789:SF1">
    <property type="entry name" value="SPORE GERMINATION PROTEIN B3"/>
    <property type="match status" value="1"/>
</dbReference>
<evidence type="ECO:0000256" key="1">
    <source>
        <dbReference type="ARBA" id="ARBA00004635"/>
    </source>
</evidence>
<comment type="caution">
    <text evidence="11">The sequence shown here is derived from an EMBL/GenBank/DDBJ whole genome shotgun (WGS) entry which is preliminary data.</text>
</comment>
<dbReference type="InterPro" id="IPR057336">
    <property type="entry name" value="GerAC_N"/>
</dbReference>
<dbReference type="InterPro" id="IPR038501">
    <property type="entry name" value="Spore_GerAC_C_sf"/>
</dbReference>
<protein>
    <submittedName>
        <fullName evidence="11">Ger(X)C family spore germination protein</fullName>
    </submittedName>
</protein>
<dbReference type="PANTHER" id="PTHR35789">
    <property type="entry name" value="SPORE GERMINATION PROTEIN B3"/>
    <property type="match status" value="1"/>
</dbReference>
<dbReference type="PROSITE" id="PS51257">
    <property type="entry name" value="PROKAR_LIPOPROTEIN"/>
    <property type="match status" value="1"/>
</dbReference>
<feature type="signal peptide" evidence="8">
    <location>
        <begin position="1"/>
        <end position="22"/>
    </location>
</feature>
<keyword evidence="12" id="KW-1185">Reference proteome</keyword>
<keyword evidence="4 8" id="KW-0732">Signal</keyword>
<dbReference type="NCBIfam" id="TIGR02887">
    <property type="entry name" value="spore_ger_x_C"/>
    <property type="match status" value="1"/>
</dbReference>
<evidence type="ECO:0000256" key="8">
    <source>
        <dbReference type="SAM" id="SignalP"/>
    </source>
</evidence>
<comment type="similarity">
    <text evidence="2">Belongs to the GerABKC lipoprotein family.</text>
</comment>
<keyword evidence="5" id="KW-0472">Membrane</keyword>
<comment type="subcellular location">
    <subcellularLocation>
        <location evidence="1">Membrane</location>
        <topology evidence="1">Lipid-anchor</topology>
    </subcellularLocation>
</comment>
<evidence type="ECO:0000313" key="11">
    <source>
        <dbReference type="EMBL" id="RAP78381.1"/>
    </source>
</evidence>
<dbReference type="GO" id="GO:0016020">
    <property type="term" value="C:membrane"/>
    <property type="evidence" value="ECO:0007669"/>
    <property type="project" value="UniProtKB-SubCell"/>
</dbReference>
<dbReference type="Pfam" id="PF25198">
    <property type="entry name" value="Spore_GerAC_N"/>
    <property type="match status" value="1"/>
</dbReference>
<dbReference type="InterPro" id="IPR008844">
    <property type="entry name" value="Spore_GerAC-like"/>
</dbReference>
<proteinExistence type="inferred from homology"/>
<feature type="chain" id="PRO_5038503193" evidence="8">
    <location>
        <begin position="23"/>
        <end position="377"/>
    </location>
</feature>
<evidence type="ECO:0000259" key="10">
    <source>
        <dbReference type="Pfam" id="PF25198"/>
    </source>
</evidence>
<organism evidence="11 12">
    <name type="scientific">Paenibacillus montanisoli</name>
    <dbReference type="NCBI Taxonomy" id="2081970"/>
    <lineage>
        <taxon>Bacteria</taxon>
        <taxon>Bacillati</taxon>
        <taxon>Bacillota</taxon>
        <taxon>Bacilli</taxon>
        <taxon>Bacillales</taxon>
        <taxon>Paenibacillaceae</taxon>
        <taxon>Paenibacillus</taxon>
    </lineage>
</organism>
<feature type="domain" description="Spore germination GerAC-like C-terminal" evidence="9">
    <location>
        <begin position="202"/>
        <end position="374"/>
    </location>
</feature>
<dbReference type="Proteomes" id="UP000249260">
    <property type="component" value="Unassembled WGS sequence"/>
</dbReference>